<feature type="transmembrane region" description="Helical" evidence="21">
    <location>
        <begin position="138"/>
        <end position="156"/>
    </location>
</feature>
<dbReference type="InterPro" id="IPR015422">
    <property type="entry name" value="PyrdxlP-dep_Trfase_small"/>
</dbReference>
<comment type="function">
    <text evidence="2 17">Converts O-phosphoseryl-tRNA(Sec) to selenocysteinyl-tRNA(Sec) required for selenoprotein biosynthesis.</text>
</comment>
<evidence type="ECO:0000256" key="3">
    <source>
        <dbReference type="ARBA" id="ARBA00004822"/>
    </source>
</evidence>
<dbReference type="InterPro" id="IPR015421">
    <property type="entry name" value="PyrdxlP-dep_Trfase_major"/>
</dbReference>
<comment type="pathway">
    <text evidence="3 17">Aminoacyl-tRNA biosynthesis; selenocysteinyl-tRNA(Sec) biosynthesis; selenocysteinyl-tRNA(Sec) from L-seryl-tRNA(Sec) (archaeal/eukaryal route): step 2/2.</text>
</comment>
<comment type="cofactor">
    <cofactor evidence="1 17 19">
        <name>pyridoxal 5'-phosphate</name>
        <dbReference type="ChEBI" id="CHEBI:597326"/>
    </cofactor>
</comment>
<evidence type="ECO:0000256" key="11">
    <source>
        <dbReference type="ARBA" id="ARBA00022917"/>
    </source>
</evidence>
<evidence type="ECO:0000256" key="8">
    <source>
        <dbReference type="ARBA" id="ARBA00022679"/>
    </source>
</evidence>
<evidence type="ECO:0000256" key="4">
    <source>
        <dbReference type="ARBA" id="ARBA00007037"/>
    </source>
</evidence>
<dbReference type="UniPathway" id="UPA00906">
    <property type="reaction ID" value="UER00898"/>
</dbReference>
<dbReference type="GO" id="GO:0005737">
    <property type="term" value="C:cytoplasm"/>
    <property type="evidence" value="ECO:0007669"/>
    <property type="project" value="UniProtKB-SubCell"/>
</dbReference>
<dbReference type="Proteomes" id="UP000030745">
    <property type="component" value="Unassembled WGS sequence"/>
</dbReference>
<keyword evidence="11 17" id="KW-0648">Protein biosynthesis</keyword>
<dbReference type="Gene3D" id="3.40.640.10">
    <property type="entry name" value="Type I PLP-dependent aspartate aminotransferase-like (Major domain)"/>
    <property type="match status" value="1"/>
</dbReference>
<keyword evidence="9 17" id="KW-0694">RNA-binding</keyword>
<name>A0A067CXP0_SAPPC</name>
<dbReference type="GO" id="GO:0001717">
    <property type="term" value="P:conversion of seryl-tRNAsec to selenocys-tRNAsec"/>
    <property type="evidence" value="ECO:0007669"/>
    <property type="project" value="UniProtKB-UniRule"/>
</dbReference>
<feature type="compositionally biased region" description="Basic and acidic residues" evidence="20">
    <location>
        <begin position="302"/>
        <end position="313"/>
    </location>
</feature>
<dbReference type="InterPro" id="IPR008829">
    <property type="entry name" value="SepSecS/SepCysS"/>
</dbReference>
<dbReference type="InterPro" id="IPR015424">
    <property type="entry name" value="PyrdxlP-dep_Trfase"/>
</dbReference>
<feature type="binding site" evidence="18">
    <location>
        <position position="106"/>
    </location>
    <ligand>
        <name>substrate</name>
    </ligand>
</feature>
<feature type="binding site" evidence="18">
    <location>
        <position position="268"/>
    </location>
    <ligand>
        <name>tRNA</name>
        <dbReference type="ChEBI" id="CHEBI:17843"/>
    </ligand>
</feature>
<dbReference type="EMBL" id="KK583198">
    <property type="protein sequence ID" value="KDO31276.1"/>
    <property type="molecule type" value="Genomic_DNA"/>
</dbReference>
<keyword evidence="21" id="KW-0472">Membrane</keyword>
<feature type="modified residue" description="N6-(pyridoxal phosphate)lysine" evidence="19">
    <location>
        <position position="281"/>
    </location>
</feature>
<evidence type="ECO:0000256" key="20">
    <source>
        <dbReference type="SAM" id="MobiDB-lite"/>
    </source>
</evidence>
<evidence type="ECO:0000256" key="21">
    <source>
        <dbReference type="SAM" id="Phobius"/>
    </source>
</evidence>
<evidence type="ECO:0000256" key="15">
    <source>
        <dbReference type="ARBA" id="ARBA00032693"/>
    </source>
</evidence>
<keyword evidence="21" id="KW-1133">Transmembrane helix</keyword>
<feature type="site" description="May act as a substrate filter by repelling compounds with a negatively charged alpha-carboxylate" evidence="19">
    <location>
        <position position="75"/>
    </location>
</feature>
<evidence type="ECO:0000256" key="1">
    <source>
        <dbReference type="ARBA" id="ARBA00001933"/>
    </source>
</evidence>
<keyword evidence="21" id="KW-0812">Transmembrane</keyword>
<feature type="binding site" evidence="18">
    <location>
        <position position="409"/>
    </location>
    <ligand>
        <name>tRNA</name>
        <dbReference type="ChEBI" id="CHEBI:17843"/>
    </ligand>
</feature>
<dbReference type="AlphaFoldDB" id="A0A067CXP0"/>
<evidence type="ECO:0000256" key="17">
    <source>
        <dbReference type="PIRNR" id="PIRNR017689"/>
    </source>
</evidence>
<dbReference type="KEGG" id="spar:SPRG_03891"/>
<dbReference type="OrthoDB" id="10263545at2759"/>
<evidence type="ECO:0000256" key="18">
    <source>
        <dbReference type="PIRSR" id="PIRSR017689-1"/>
    </source>
</evidence>
<dbReference type="GeneID" id="24126368"/>
<evidence type="ECO:0000256" key="6">
    <source>
        <dbReference type="ARBA" id="ARBA00021963"/>
    </source>
</evidence>
<keyword evidence="10 17" id="KW-0663">Pyridoxal phosphate</keyword>
<dbReference type="GO" id="GO:0001514">
    <property type="term" value="P:selenocysteine incorporation"/>
    <property type="evidence" value="ECO:0007669"/>
    <property type="project" value="TreeGrafter"/>
</dbReference>
<comment type="subcellular location">
    <subcellularLocation>
        <location evidence="17">Cytoplasm</location>
    </subcellularLocation>
</comment>
<protein>
    <recommendedName>
        <fullName evidence="6 17">O-phosphoseryl-tRNA(Sec) selenium transferase</fullName>
        <ecNumber evidence="5 17">2.9.1.2</ecNumber>
    </recommendedName>
    <alternativeName>
        <fullName evidence="13 17">Selenocysteine synthase</fullName>
    </alternativeName>
    <alternativeName>
        <fullName evidence="14 17">Selenocysteinyl-tRNA(Sec) synthase</fullName>
    </alternativeName>
    <alternativeName>
        <fullName evidence="15 17">Sep-tRNA:Sec-tRNA synthase</fullName>
    </alternativeName>
</protein>
<keyword evidence="12 17" id="KW-0711">Selenium</keyword>
<dbReference type="PANTHER" id="PTHR12944">
    <property type="entry name" value="SOLUBLE LIVER ANTIGEN/LIVER PANCREAS ANTIGEN"/>
    <property type="match status" value="1"/>
</dbReference>
<feature type="binding site" evidence="18">
    <location>
        <position position="98"/>
    </location>
    <ligand>
        <name>substrate</name>
    </ligand>
</feature>
<dbReference type="InterPro" id="IPR019872">
    <property type="entry name" value="Sec-tRNA_Se_transferase"/>
</dbReference>
<evidence type="ECO:0000256" key="12">
    <source>
        <dbReference type="ARBA" id="ARBA00023266"/>
    </source>
</evidence>
<dbReference type="RefSeq" id="XP_012197875.1">
    <property type="nucleotide sequence ID" value="XM_012342485.1"/>
</dbReference>
<dbReference type="Gene3D" id="3.90.1150.10">
    <property type="entry name" value="Aspartate Aminotransferase, domain 1"/>
    <property type="match status" value="1"/>
</dbReference>
<dbReference type="PANTHER" id="PTHR12944:SF2">
    <property type="entry name" value="O-PHOSPHOSERYL-TRNA(SEC) SELENIUM TRANSFERASE"/>
    <property type="match status" value="1"/>
</dbReference>
<keyword evidence="8 17" id="KW-0808">Transferase</keyword>
<feature type="binding site" evidence="18">
    <location>
        <position position="99"/>
    </location>
    <ligand>
        <name>substrate</name>
    </ligand>
</feature>
<dbReference type="EC" id="2.9.1.2" evidence="5 17"/>
<comment type="catalytic activity">
    <reaction evidence="16 17">
        <text>O-phospho-L-seryl-tRNA(Sec) + selenophosphate + H2O = L-selenocysteinyl-tRNA(Sec) + 2 phosphate</text>
        <dbReference type="Rhea" id="RHEA:25041"/>
        <dbReference type="Rhea" id="RHEA-COMP:9743"/>
        <dbReference type="Rhea" id="RHEA-COMP:9947"/>
        <dbReference type="ChEBI" id="CHEBI:15377"/>
        <dbReference type="ChEBI" id="CHEBI:16144"/>
        <dbReference type="ChEBI" id="CHEBI:43474"/>
        <dbReference type="ChEBI" id="CHEBI:78551"/>
        <dbReference type="ChEBI" id="CHEBI:78573"/>
        <dbReference type="EC" id="2.9.1.2"/>
    </reaction>
</comment>
<evidence type="ECO:0000256" key="5">
    <source>
        <dbReference type="ARBA" id="ARBA00012464"/>
    </source>
</evidence>
<sequence>MQSSVNQKLATDFVDAAYIRQGSDALKSHEKKLTALLAQRKLPEDGWDDLSIQVLLNDLAQMDSNNFAHNAGAGEREARVASSLVRNRCFHLAHGVGRSGDICAVQPKAAGSSLLVQLTNCLVLDMLHLAGIKNAKSAIVLPVATGMALLFAMLTLQAQARVPGRPHTKRYVLWPRIAKSLEPVVIENVLDGDELRTDLAALEAKMRELGPENILCVLSTTSCFAPRGYDRVDEIAQLCRQYDIGHVINNAYGLQSSKCTHLVNQAFRLGRVDACIQSTDKNFLVPVGGAVISVTSGLCTSDRQDVPRPREQRASAGPFHYDAAPWPTRVQGASGRTQAPRALLFRGAHVGRDGPRRTRPRHAAQRCTHCRHVRPQRPTESCVDFVLLDIEPRGRQRRDVPRLDALFARRLGHAVPILLCKPSAMPSDASVVTGTSRATIVGHAFEGFGAHSATYPTAYLSAACAIGMTQDEIDVFIARLNKTLGDFHAKSANALKKKNAPNVVV</sequence>
<dbReference type="SUPFAM" id="SSF53383">
    <property type="entry name" value="PLP-dependent transferases"/>
    <property type="match status" value="1"/>
</dbReference>
<evidence type="ECO:0000313" key="22">
    <source>
        <dbReference type="EMBL" id="KDO31276.1"/>
    </source>
</evidence>
<dbReference type="VEuPathDB" id="FungiDB:SPRG_03891"/>
<dbReference type="GO" id="GO:0098621">
    <property type="term" value="F:O-phosphoseryl-tRNA(Sec) selenium transferase activity"/>
    <property type="evidence" value="ECO:0007669"/>
    <property type="project" value="UniProtKB-EC"/>
</dbReference>
<dbReference type="GO" id="GO:0000049">
    <property type="term" value="F:tRNA binding"/>
    <property type="evidence" value="ECO:0007669"/>
    <property type="project" value="UniProtKB-UniRule"/>
</dbReference>
<evidence type="ECO:0000256" key="9">
    <source>
        <dbReference type="ARBA" id="ARBA00022884"/>
    </source>
</evidence>
<feature type="region of interest" description="Disordered" evidence="20">
    <location>
        <begin position="302"/>
        <end position="321"/>
    </location>
</feature>
<evidence type="ECO:0000256" key="14">
    <source>
        <dbReference type="ARBA" id="ARBA00032048"/>
    </source>
</evidence>
<accession>A0A067CXP0</accession>
<feature type="binding site" evidence="18">
    <location>
        <position position="76"/>
    </location>
    <ligand>
        <name>pyridoxal 5'-phosphate</name>
        <dbReference type="ChEBI" id="CHEBI:597326"/>
    </ligand>
</feature>
<keyword evidence="17" id="KW-0963">Cytoplasm</keyword>
<evidence type="ECO:0000256" key="2">
    <source>
        <dbReference type="ARBA" id="ARBA00002552"/>
    </source>
</evidence>
<evidence type="ECO:0000256" key="13">
    <source>
        <dbReference type="ARBA" id="ARBA00030669"/>
    </source>
</evidence>
<reference evidence="22 23" key="1">
    <citation type="journal article" date="2013" name="PLoS Genet.">
        <title>Distinctive expansion of potential virulence genes in the genome of the oomycete fish pathogen Saprolegnia parasitica.</title>
        <authorList>
            <person name="Jiang R.H."/>
            <person name="de Bruijn I."/>
            <person name="Haas B.J."/>
            <person name="Belmonte R."/>
            <person name="Lobach L."/>
            <person name="Christie J."/>
            <person name="van den Ackerveken G."/>
            <person name="Bottin A."/>
            <person name="Bulone V."/>
            <person name="Diaz-Moreno S.M."/>
            <person name="Dumas B."/>
            <person name="Fan L."/>
            <person name="Gaulin E."/>
            <person name="Govers F."/>
            <person name="Grenville-Briggs L.J."/>
            <person name="Horner N.R."/>
            <person name="Levin J.Z."/>
            <person name="Mammella M."/>
            <person name="Meijer H.J."/>
            <person name="Morris P."/>
            <person name="Nusbaum C."/>
            <person name="Oome S."/>
            <person name="Phillips A.J."/>
            <person name="van Rooyen D."/>
            <person name="Rzeszutek E."/>
            <person name="Saraiva M."/>
            <person name="Secombes C.J."/>
            <person name="Seidl M.F."/>
            <person name="Snel B."/>
            <person name="Stassen J.H."/>
            <person name="Sykes S."/>
            <person name="Tripathy S."/>
            <person name="van den Berg H."/>
            <person name="Vega-Arreguin J.C."/>
            <person name="Wawra S."/>
            <person name="Young S.K."/>
            <person name="Zeng Q."/>
            <person name="Dieguez-Uribeondo J."/>
            <person name="Russ C."/>
            <person name="Tyler B.M."/>
            <person name="van West P."/>
        </authorList>
    </citation>
    <scope>NUCLEOTIDE SEQUENCE [LARGE SCALE GENOMIC DNA]</scope>
    <source>
        <strain evidence="22 23">CBS 223.65</strain>
    </source>
</reference>
<proteinExistence type="inferred from homology"/>
<dbReference type="STRING" id="695850.A0A067CXP0"/>
<keyword evidence="7 17" id="KW-0820">tRNA-binding</keyword>
<dbReference type="NCBIfam" id="TIGR03531">
    <property type="entry name" value="selenium_SpcS"/>
    <property type="match status" value="1"/>
</dbReference>
<keyword evidence="23" id="KW-1185">Reference proteome</keyword>
<dbReference type="Pfam" id="PF05889">
    <property type="entry name" value="SepSecS"/>
    <property type="match status" value="1"/>
</dbReference>
<evidence type="ECO:0000313" key="23">
    <source>
        <dbReference type="Proteomes" id="UP000030745"/>
    </source>
</evidence>
<evidence type="ECO:0000256" key="10">
    <source>
        <dbReference type="ARBA" id="ARBA00022898"/>
    </source>
</evidence>
<evidence type="ECO:0000256" key="16">
    <source>
        <dbReference type="ARBA" id="ARBA00048808"/>
    </source>
</evidence>
<gene>
    <name evidence="22" type="ORF">SPRG_03891</name>
</gene>
<dbReference type="PIRSF" id="PIRSF017689">
    <property type="entry name" value="SepSecS"/>
    <property type="match status" value="1"/>
</dbReference>
<evidence type="ECO:0000256" key="7">
    <source>
        <dbReference type="ARBA" id="ARBA00022555"/>
    </source>
</evidence>
<evidence type="ECO:0000256" key="19">
    <source>
        <dbReference type="PIRSR" id="PIRSR017689-50"/>
    </source>
</evidence>
<organism evidence="22 23">
    <name type="scientific">Saprolegnia parasitica (strain CBS 223.65)</name>
    <dbReference type="NCBI Taxonomy" id="695850"/>
    <lineage>
        <taxon>Eukaryota</taxon>
        <taxon>Sar</taxon>
        <taxon>Stramenopiles</taxon>
        <taxon>Oomycota</taxon>
        <taxon>Saprolegniomycetes</taxon>
        <taxon>Saprolegniales</taxon>
        <taxon>Saprolegniaceae</taxon>
        <taxon>Saprolegnia</taxon>
    </lineage>
</organism>
<feature type="binding site" evidence="18">
    <location>
        <position position="313"/>
    </location>
    <ligand>
        <name>substrate</name>
    </ligand>
</feature>
<comment type="similarity">
    <text evidence="4 17">Belongs to the SepSecS family.</text>
</comment>